<evidence type="ECO:0000313" key="2">
    <source>
        <dbReference type="Proteomes" id="UP000492821"/>
    </source>
</evidence>
<dbReference type="WBParaSite" id="Pan_g13401.t1">
    <property type="protein sequence ID" value="Pan_g13401.t1"/>
    <property type="gene ID" value="Pan_g13401"/>
</dbReference>
<dbReference type="AlphaFoldDB" id="A0A7E4UVM5"/>
<keyword evidence="2" id="KW-1185">Reference proteome</keyword>
<name>A0A7E4UVM5_PANRE</name>
<reference evidence="3" key="2">
    <citation type="submission" date="2020-10" db="UniProtKB">
        <authorList>
            <consortium name="WormBaseParasite"/>
        </authorList>
    </citation>
    <scope>IDENTIFICATION</scope>
</reference>
<accession>A0A7E4UVM5</accession>
<evidence type="ECO:0000256" key="1">
    <source>
        <dbReference type="SAM" id="SignalP"/>
    </source>
</evidence>
<dbReference type="Proteomes" id="UP000492821">
    <property type="component" value="Unassembled WGS sequence"/>
</dbReference>
<proteinExistence type="predicted"/>
<protein>
    <submittedName>
        <fullName evidence="3">Secreted peptide</fullName>
    </submittedName>
</protein>
<keyword evidence="1" id="KW-0732">Signal</keyword>
<reference evidence="2" key="1">
    <citation type="journal article" date="2013" name="Genetics">
        <title>The draft genome and transcriptome of Panagrellus redivivus are shaped by the harsh demands of a free-living lifestyle.</title>
        <authorList>
            <person name="Srinivasan J."/>
            <person name="Dillman A.R."/>
            <person name="Macchietto M.G."/>
            <person name="Heikkinen L."/>
            <person name="Lakso M."/>
            <person name="Fracchia K.M."/>
            <person name="Antoshechkin I."/>
            <person name="Mortazavi A."/>
            <person name="Wong G."/>
            <person name="Sternberg P.W."/>
        </authorList>
    </citation>
    <scope>NUCLEOTIDE SEQUENCE [LARGE SCALE GENOMIC DNA]</scope>
    <source>
        <strain evidence="2">MT8872</strain>
    </source>
</reference>
<feature type="chain" id="PRO_5028952449" evidence="1">
    <location>
        <begin position="18"/>
        <end position="75"/>
    </location>
</feature>
<evidence type="ECO:0000313" key="3">
    <source>
        <dbReference type="WBParaSite" id="Pan_g13401.t1"/>
    </source>
</evidence>
<feature type="signal peptide" evidence="1">
    <location>
        <begin position="1"/>
        <end position="17"/>
    </location>
</feature>
<sequence>MRKLRALLMALFRLLIGIPRDNESTTAQKIDILRLIGSDTTGIGSESIAFVIRRTDASTKNTFAHRNRIRVSFFP</sequence>
<organism evidence="2 3">
    <name type="scientific">Panagrellus redivivus</name>
    <name type="common">Microworm</name>
    <dbReference type="NCBI Taxonomy" id="6233"/>
    <lineage>
        <taxon>Eukaryota</taxon>
        <taxon>Metazoa</taxon>
        <taxon>Ecdysozoa</taxon>
        <taxon>Nematoda</taxon>
        <taxon>Chromadorea</taxon>
        <taxon>Rhabditida</taxon>
        <taxon>Tylenchina</taxon>
        <taxon>Panagrolaimomorpha</taxon>
        <taxon>Panagrolaimoidea</taxon>
        <taxon>Panagrolaimidae</taxon>
        <taxon>Panagrellus</taxon>
    </lineage>
</organism>